<gene>
    <name evidence="1" type="ORF">X907_0517</name>
</gene>
<dbReference type="RefSeq" id="WP_170175428.1">
    <property type="nucleotide sequence ID" value="NZ_BMFB01000002.1"/>
</dbReference>
<accession>A0A3T0E6N6</accession>
<reference evidence="1 2" key="1">
    <citation type="submission" date="2016-12" db="EMBL/GenBank/DDBJ databases">
        <title>The genome of dimorphic prosthecate Glycocaulis alkaliphilus 6b-8t, isolated from crude oil dictates its adaptability in petroleum environments.</title>
        <authorList>
            <person name="Wu X.-L."/>
            <person name="Geng S."/>
        </authorList>
    </citation>
    <scope>NUCLEOTIDE SEQUENCE [LARGE SCALE GENOMIC DNA]</scope>
    <source>
        <strain evidence="1 2">6B-8</strain>
    </source>
</reference>
<proteinExistence type="predicted"/>
<evidence type="ECO:0000313" key="1">
    <source>
        <dbReference type="EMBL" id="AZU03065.1"/>
    </source>
</evidence>
<dbReference type="EMBL" id="CP018911">
    <property type="protein sequence ID" value="AZU03065.1"/>
    <property type="molecule type" value="Genomic_DNA"/>
</dbReference>
<sequence>MKRLLDAARLSGIERPVPVCRVLPDGTCELTARSERTDAVYSDANEWDRALGLD</sequence>
<dbReference type="KEGG" id="gak:X907_0517"/>
<dbReference type="Proteomes" id="UP000286954">
    <property type="component" value="Chromosome"/>
</dbReference>
<dbReference type="AlphaFoldDB" id="A0A3T0E6N6"/>
<protein>
    <submittedName>
        <fullName evidence="1">Uncharacterized protein</fullName>
    </submittedName>
</protein>
<keyword evidence="2" id="KW-1185">Reference proteome</keyword>
<organism evidence="1 2">
    <name type="scientific">Glycocaulis alkaliphilus</name>
    <dbReference type="NCBI Taxonomy" id="1434191"/>
    <lineage>
        <taxon>Bacteria</taxon>
        <taxon>Pseudomonadati</taxon>
        <taxon>Pseudomonadota</taxon>
        <taxon>Alphaproteobacteria</taxon>
        <taxon>Maricaulales</taxon>
        <taxon>Maricaulaceae</taxon>
        <taxon>Glycocaulis</taxon>
    </lineage>
</organism>
<name>A0A3T0E6N6_9PROT</name>
<evidence type="ECO:0000313" key="2">
    <source>
        <dbReference type="Proteomes" id="UP000286954"/>
    </source>
</evidence>